<dbReference type="OrthoDB" id="9786110at2"/>
<evidence type="ECO:0000256" key="1">
    <source>
        <dbReference type="ARBA" id="ARBA00022801"/>
    </source>
</evidence>
<keyword evidence="3" id="KW-0812">Transmembrane</keyword>
<proteinExistence type="predicted"/>
<reference evidence="5 6" key="1">
    <citation type="submission" date="2017-07" db="EMBL/GenBank/DDBJ databases">
        <title>Tetzosporium hominis gen.nov. sp.nov.</title>
        <authorList>
            <person name="Tetz G."/>
            <person name="Tetz V."/>
        </authorList>
    </citation>
    <scope>NUCLEOTIDE SEQUENCE [LARGE SCALE GENOMIC DNA]</scope>
    <source>
        <strain evidence="5 6">VT-49</strain>
    </source>
</reference>
<dbReference type="EMBL" id="NOKQ01000217">
    <property type="protein sequence ID" value="OZS77964.1"/>
    <property type="molecule type" value="Genomic_DNA"/>
</dbReference>
<evidence type="ECO:0000259" key="4">
    <source>
        <dbReference type="Pfam" id="PF12146"/>
    </source>
</evidence>
<keyword evidence="3" id="KW-0472">Membrane</keyword>
<keyword evidence="6" id="KW-1185">Reference proteome</keyword>
<dbReference type="PIRSF" id="PIRSF017388">
    <property type="entry name" value="Esterase_lipase"/>
    <property type="match status" value="1"/>
</dbReference>
<organism evidence="5 6">
    <name type="scientific">Tetzosporium hominis</name>
    <dbReference type="NCBI Taxonomy" id="2020506"/>
    <lineage>
        <taxon>Bacteria</taxon>
        <taxon>Bacillati</taxon>
        <taxon>Bacillota</taxon>
        <taxon>Bacilli</taxon>
        <taxon>Bacillales</taxon>
        <taxon>Caryophanaceae</taxon>
        <taxon>Tetzosporium</taxon>
    </lineage>
</organism>
<gene>
    <name evidence="5" type="ORF">CF394_09435</name>
</gene>
<dbReference type="Pfam" id="PF12146">
    <property type="entry name" value="Hydrolase_4"/>
    <property type="match status" value="1"/>
</dbReference>
<evidence type="ECO:0000313" key="5">
    <source>
        <dbReference type="EMBL" id="OZS77964.1"/>
    </source>
</evidence>
<dbReference type="Proteomes" id="UP000217065">
    <property type="component" value="Unassembled WGS sequence"/>
</dbReference>
<evidence type="ECO:0000313" key="6">
    <source>
        <dbReference type="Proteomes" id="UP000217065"/>
    </source>
</evidence>
<dbReference type="GO" id="GO:0052689">
    <property type="term" value="F:carboxylic ester hydrolase activity"/>
    <property type="evidence" value="ECO:0007669"/>
    <property type="project" value="InterPro"/>
</dbReference>
<sequence length="242" mass="27698">MKTGVLFIHGYTGAPYEVEPFVDYVEQHTDWVVSVVTLPGHGEELELQEMLAEDWTMEAEIAIRKLMPQVDRLYVVGFSMGGLIAMYLSLRYPVERLVLLSAAAKYIAPGQMLQDIKEIAVDLLKKQADQNPVYMRYRQKAGKTPIRSAFQFTRVLKLVEPYYSKITIPVCLVQGKKDGIVPFQAAEYLYEQLGSEEKELIYSDCGKHHICYSDDCDEWFPKALAFLEKPIEMPTEMETHTT</sequence>
<evidence type="ECO:0000256" key="2">
    <source>
        <dbReference type="PIRSR" id="PIRSR017388-1"/>
    </source>
</evidence>
<feature type="active site" description="Charge relay system" evidence="2">
    <location>
        <position position="208"/>
    </location>
</feature>
<dbReference type="SUPFAM" id="SSF53474">
    <property type="entry name" value="alpha/beta-Hydrolases"/>
    <property type="match status" value="1"/>
</dbReference>
<protein>
    <submittedName>
        <fullName evidence="5">Carboxylesterase</fullName>
    </submittedName>
</protein>
<dbReference type="InterPro" id="IPR022742">
    <property type="entry name" value="Hydrolase_4"/>
</dbReference>
<evidence type="ECO:0000256" key="3">
    <source>
        <dbReference type="SAM" id="Phobius"/>
    </source>
</evidence>
<dbReference type="InterPro" id="IPR029058">
    <property type="entry name" value="AB_hydrolase_fold"/>
</dbReference>
<feature type="transmembrane region" description="Helical" evidence="3">
    <location>
        <begin position="73"/>
        <end position="90"/>
    </location>
</feature>
<feature type="active site" description="Charge relay system" evidence="2">
    <location>
        <position position="178"/>
    </location>
</feature>
<dbReference type="RefSeq" id="WP_094943232.1">
    <property type="nucleotide sequence ID" value="NZ_NOKQ01000217.1"/>
</dbReference>
<keyword evidence="3" id="KW-1133">Transmembrane helix</keyword>
<dbReference type="PANTHER" id="PTHR43798">
    <property type="entry name" value="MONOACYLGLYCEROL LIPASE"/>
    <property type="match status" value="1"/>
</dbReference>
<name>A0A264W315_9BACL</name>
<dbReference type="Gene3D" id="3.40.50.1820">
    <property type="entry name" value="alpha/beta hydrolase"/>
    <property type="match status" value="1"/>
</dbReference>
<dbReference type="GO" id="GO:0016020">
    <property type="term" value="C:membrane"/>
    <property type="evidence" value="ECO:0007669"/>
    <property type="project" value="TreeGrafter"/>
</dbReference>
<keyword evidence="1" id="KW-0378">Hydrolase</keyword>
<dbReference type="PANTHER" id="PTHR43798:SF31">
    <property type="entry name" value="AB HYDROLASE SUPERFAMILY PROTEIN YCLE"/>
    <property type="match status" value="1"/>
</dbReference>
<accession>A0A264W315</accession>
<feature type="domain" description="Serine aminopeptidase S33" evidence="4">
    <location>
        <begin position="5"/>
        <end position="211"/>
    </location>
</feature>
<dbReference type="InterPro" id="IPR050266">
    <property type="entry name" value="AB_hydrolase_sf"/>
</dbReference>
<dbReference type="InterPro" id="IPR012354">
    <property type="entry name" value="Esterase_lipase"/>
</dbReference>
<comment type="caution">
    <text evidence="5">The sequence shown here is derived from an EMBL/GenBank/DDBJ whole genome shotgun (WGS) entry which is preliminary data.</text>
</comment>
<dbReference type="AlphaFoldDB" id="A0A264W315"/>
<feature type="active site" description="Nucleophile" evidence="2">
    <location>
        <position position="79"/>
    </location>
</feature>